<dbReference type="EMBL" id="BEGY01000205">
    <property type="protein sequence ID" value="GAX85934.1"/>
    <property type="molecule type" value="Genomic_DNA"/>
</dbReference>
<organism evidence="2 3">
    <name type="scientific">Chlamydomonas eustigma</name>
    <dbReference type="NCBI Taxonomy" id="1157962"/>
    <lineage>
        <taxon>Eukaryota</taxon>
        <taxon>Viridiplantae</taxon>
        <taxon>Chlorophyta</taxon>
        <taxon>core chlorophytes</taxon>
        <taxon>Chlorophyceae</taxon>
        <taxon>CS clade</taxon>
        <taxon>Chlamydomonadales</taxon>
        <taxon>Chlamydomonadaceae</taxon>
        <taxon>Chlamydomonas</taxon>
    </lineage>
</organism>
<proteinExistence type="predicted"/>
<evidence type="ECO:0000313" key="3">
    <source>
        <dbReference type="Proteomes" id="UP000232323"/>
    </source>
</evidence>
<feature type="region of interest" description="Disordered" evidence="1">
    <location>
        <begin position="119"/>
        <end position="165"/>
    </location>
</feature>
<dbReference type="Proteomes" id="UP000232323">
    <property type="component" value="Unassembled WGS sequence"/>
</dbReference>
<protein>
    <submittedName>
        <fullName evidence="2">Uncharacterized protein</fullName>
    </submittedName>
</protein>
<feature type="compositionally biased region" description="Acidic residues" evidence="1">
    <location>
        <begin position="137"/>
        <end position="146"/>
    </location>
</feature>
<dbReference type="InterPro" id="IPR036628">
    <property type="entry name" value="Clp_N_dom_sf"/>
</dbReference>
<dbReference type="Gene3D" id="1.10.1780.10">
    <property type="entry name" value="Clp, N-terminal domain"/>
    <property type="match status" value="1"/>
</dbReference>
<sequence length="782" mass="87011">MHIGQDRLLIRQISSTNKRTRNVAPALRTTLSSDSKECMMAARQYASQLGHSHVEPRHLLLGLIKYLKYSVVGHPREEDEATQQEPEEFTRDLRLRGIILEHLGFQFDQLLRCLNSFESSGSVDPQSDLKHGNPSSLDEDEEEAGADDAPSLEEAKDKSPSLVEAKDKHISNVPDCVRPVISDNSLQLLMQARAQALKQSTDIIETYHLLKAFTLMMPSVTSNPLVYMLESLAANPVYAYAKLKKDFKLHLHEESASLHATISDKAVVTEVAKDSPEVDFAILNKLVSDGIMYGPLGTSEQLEDTFQLIVKDKGLGPGLDVLNRFNNKLSSFITGQLKCFTSEPKAWSTVAFTQMIRITIAEHGGLTDFALENKSFLYTVTIALKNAYAAKTAAEHQHLEALVLLALELKALNNDAAPDDFPQQWRKEAKQHWRPNVLNLPLCLQAAACFQLTVPSSVCEAYKRELLALIASLSEIEPRNVSLLLCGWSFEKGPLIWEADSISVVLHLTLLYCAHKMMFSSDEDHEGGSHIRVPQLSCSAREAVSLLQLFASLPVMKGLTEKYNTSGSTPRVDSDIAIGSNNLSSVRSLPSSFLTPEVSKFVREDVEDLILCASNVTLQLLQLVSHKFHTCELGPAETTCLAKTILSIPIQPDSEWLNGFSRHLASVAPAMTAQQILAVLHDLQRYEFNKQLGFTEELSDQFLGSIFDPANPQIRDQKESFQVVQAVLNMEWKLSSTWIMKFAEICSNESRTHEALVFQIQRAAQNACANFLNHDLGLEPHI</sequence>
<dbReference type="SUPFAM" id="SSF81923">
    <property type="entry name" value="Double Clp-N motif"/>
    <property type="match status" value="1"/>
</dbReference>
<name>A0A250XSA0_9CHLO</name>
<keyword evidence="3" id="KW-1185">Reference proteome</keyword>
<accession>A0A250XSA0</accession>
<comment type="caution">
    <text evidence="2">The sequence shown here is derived from an EMBL/GenBank/DDBJ whole genome shotgun (WGS) entry which is preliminary data.</text>
</comment>
<gene>
    <name evidence="2" type="ORF">CEUSTIGMA_g13350.t1</name>
</gene>
<evidence type="ECO:0000313" key="2">
    <source>
        <dbReference type="EMBL" id="GAX85934.1"/>
    </source>
</evidence>
<evidence type="ECO:0000256" key="1">
    <source>
        <dbReference type="SAM" id="MobiDB-lite"/>
    </source>
</evidence>
<dbReference type="AlphaFoldDB" id="A0A250XSA0"/>
<feature type="compositionally biased region" description="Basic and acidic residues" evidence="1">
    <location>
        <begin position="153"/>
        <end position="165"/>
    </location>
</feature>
<reference evidence="2 3" key="1">
    <citation type="submission" date="2017-08" db="EMBL/GenBank/DDBJ databases">
        <title>Acidophilic green algal genome provides insights into adaptation to an acidic environment.</title>
        <authorList>
            <person name="Hirooka S."/>
            <person name="Hirose Y."/>
            <person name="Kanesaki Y."/>
            <person name="Higuchi S."/>
            <person name="Fujiwara T."/>
            <person name="Onuma R."/>
            <person name="Era A."/>
            <person name="Ohbayashi R."/>
            <person name="Uzuka A."/>
            <person name="Nozaki H."/>
            <person name="Yoshikawa H."/>
            <person name="Miyagishima S.Y."/>
        </authorList>
    </citation>
    <scope>NUCLEOTIDE SEQUENCE [LARGE SCALE GENOMIC DNA]</scope>
    <source>
        <strain evidence="2 3">NIES-2499</strain>
    </source>
</reference>